<protein>
    <submittedName>
        <fullName evidence="1">Uncharacterized protein</fullName>
    </submittedName>
</protein>
<proteinExistence type="predicted"/>
<dbReference type="AlphaFoldDB" id="A0A4Q5M218"/>
<gene>
    <name evidence="1" type="ORF">EWM59_07855</name>
</gene>
<evidence type="ECO:0000313" key="1">
    <source>
        <dbReference type="EMBL" id="RYU96115.1"/>
    </source>
</evidence>
<evidence type="ECO:0000313" key="2">
    <source>
        <dbReference type="Proteomes" id="UP000293162"/>
    </source>
</evidence>
<accession>A0A4Q5M218</accession>
<dbReference type="OrthoDB" id="9954369at2"/>
<name>A0A4Q5M218_9BACT</name>
<reference evidence="1 2" key="1">
    <citation type="submission" date="2019-02" db="EMBL/GenBank/DDBJ databases">
        <title>Bacterial novel species Emticicia sp. 17J42-9 isolated from soil.</title>
        <authorList>
            <person name="Jung H.-Y."/>
        </authorList>
    </citation>
    <scope>NUCLEOTIDE SEQUENCE [LARGE SCALE GENOMIC DNA]</scope>
    <source>
        <strain evidence="1 2">17J42-9</strain>
    </source>
</reference>
<dbReference type="EMBL" id="SEWF01000009">
    <property type="protein sequence ID" value="RYU96115.1"/>
    <property type="molecule type" value="Genomic_DNA"/>
</dbReference>
<keyword evidence="2" id="KW-1185">Reference proteome</keyword>
<comment type="caution">
    <text evidence="1">The sequence shown here is derived from an EMBL/GenBank/DDBJ whole genome shotgun (WGS) entry which is preliminary data.</text>
</comment>
<dbReference type="Proteomes" id="UP000293162">
    <property type="component" value="Unassembled WGS sequence"/>
</dbReference>
<organism evidence="1 2">
    <name type="scientific">Emticicia agri</name>
    <dbReference type="NCBI Taxonomy" id="2492393"/>
    <lineage>
        <taxon>Bacteria</taxon>
        <taxon>Pseudomonadati</taxon>
        <taxon>Bacteroidota</taxon>
        <taxon>Cytophagia</taxon>
        <taxon>Cytophagales</taxon>
        <taxon>Leadbetterellaceae</taxon>
        <taxon>Emticicia</taxon>
    </lineage>
</organism>
<sequence length="76" mass="8972">MITKRDIRFLQQRAFQIYVNGGGQAEVKTMIAEAGGNAEEMEEFAEKFRDDFAFFQTETLRKEKKMPLWVYWQGQS</sequence>
<dbReference type="RefSeq" id="WP_130020406.1">
    <property type="nucleotide sequence ID" value="NZ_SEWF01000009.1"/>
</dbReference>